<dbReference type="VEuPathDB" id="FungiDB:JI435_053560"/>
<feature type="compositionally biased region" description="Basic residues" evidence="1">
    <location>
        <begin position="123"/>
        <end position="142"/>
    </location>
</feature>
<feature type="compositionally biased region" description="Polar residues" evidence="1">
    <location>
        <begin position="146"/>
        <end position="159"/>
    </location>
</feature>
<sequence>MDDEDDALPPPIRRSPRAVLQQRQTALREAMSADNHLDEAAPVISYNRSVSLESRSIPQANSRVNPLASHPVASGTAEREYTPGVADFSRHRFSHPFWEELKPFQVEAPRPSQPAPPPVPRRSPAKLKSYRTNKRLPPHLNRRTSLETIASVTTTQSLSSDEEEQDPPEASTPSQHSFTLEDDGASTPVPSDVQSLASSMRKASLNSLNSYDPAVAPVLSPALVERAQKSLFRKVTNRKSNEPTAVADHLTDEKNTSVLRTSQPLSFSESTQSLPVKRTASLERCNTERSQSGSSSGWSASNFDMSTLSEAEIKKCKKKGINPALYAEMRAARKGKWTSPIVGNTFL</sequence>
<accession>A0A7U2I5B2</accession>
<feature type="region of interest" description="Disordered" evidence="1">
    <location>
        <begin position="1"/>
        <end position="26"/>
    </location>
</feature>
<gene>
    <name evidence="2" type="ORF">JI435_053560</name>
</gene>
<name>A0A7U2I5B2_PHANO</name>
<dbReference type="EMBL" id="CP069035">
    <property type="protein sequence ID" value="QRD02390.1"/>
    <property type="molecule type" value="Genomic_DNA"/>
</dbReference>
<feature type="compositionally biased region" description="Pro residues" evidence="1">
    <location>
        <begin position="111"/>
        <end position="121"/>
    </location>
</feature>
<keyword evidence="3" id="KW-1185">Reference proteome</keyword>
<dbReference type="RefSeq" id="XP_001795762.1">
    <property type="nucleotide sequence ID" value="XM_001795710.1"/>
</dbReference>
<proteinExistence type="predicted"/>
<evidence type="ECO:0000256" key="1">
    <source>
        <dbReference type="SAM" id="MobiDB-lite"/>
    </source>
</evidence>
<dbReference type="OMA" id="KMMPRKL"/>
<feature type="region of interest" description="Disordered" evidence="1">
    <location>
        <begin position="56"/>
        <end position="83"/>
    </location>
</feature>
<feature type="region of interest" description="Disordered" evidence="1">
    <location>
        <begin position="104"/>
        <end position="201"/>
    </location>
</feature>
<feature type="compositionally biased region" description="Polar residues" evidence="1">
    <location>
        <begin position="256"/>
        <end position="274"/>
    </location>
</feature>
<organism evidence="2 3">
    <name type="scientific">Phaeosphaeria nodorum (strain SN15 / ATCC MYA-4574 / FGSC 10173)</name>
    <name type="common">Glume blotch fungus</name>
    <name type="synonym">Parastagonospora nodorum</name>
    <dbReference type="NCBI Taxonomy" id="321614"/>
    <lineage>
        <taxon>Eukaryota</taxon>
        <taxon>Fungi</taxon>
        <taxon>Dikarya</taxon>
        <taxon>Ascomycota</taxon>
        <taxon>Pezizomycotina</taxon>
        <taxon>Dothideomycetes</taxon>
        <taxon>Pleosporomycetidae</taxon>
        <taxon>Pleosporales</taxon>
        <taxon>Pleosporineae</taxon>
        <taxon>Phaeosphaeriaceae</taxon>
        <taxon>Parastagonospora</taxon>
    </lineage>
</organism>
<dbReference type="AlphaFoldDB" id="A0A7U2I5B2"/>
<feature type="region of interest" description="Disordered" evidence="1">
    <location>
        <begin position="235"/>
        <end position="301"/>
    </location>
</feature>
<evidence type="ECO:0000313" key="3">
    <source>
        <dbReference type="Proteomes" id="UP000663193"/>
    </source>
</evidence>
<feature type="compositionally biased region" description="Polar residues" evidence="1">
    <location>
        <begin position="188"/>
        <end position="198"/>
    </location>
</feature>
<dbReference type="KEGG" id="pno:SNOG_05356"/>
<protein>
    <submittedName>
        <fullName evidence="2">Uncharacterized protein</fullName>
    </submittedName>
</protein>
<dbReference type="OrthoDB" id="5431248at2759"/>
<reference evidence="3" key="1">
    <citation type="journal article" date="2021" name="BMC Genomics">
        <title>Chromosome-level genome assembly and manually-curated proteome of model necrotroph Parastagonospora nodorum Sn15 reveals a genome-wide trove of candidate effector homologs, and redundancy of virulence-related functions within an accessory chromosome.</title>
        <authorList>
            <person name="Bertazzoni S."/>
            <person name="Jones D.A.B."/>
            <person name="Phan H.T."/>
            <person name="Tan K.-C."/>
            <person name="Hane J.K."/>
        </authorList>
    </citation>
    <scope>NUCLEOTIDE SEQUENCE [LARGE SCALE GENOMIC DNA]</scope>
    <source>
        <strain evidence="3">SN15 / ATCC MYA-4574 / FGSC 10173)</strain>
    </source>
</reference>
<dbReference type="Proteomes" id="UP000663193">
    <property type="component" value="Chromosome 13"/>
</dbReference>
<feature type="compositionally biased region" description="Low complexity" evidence="1">
    <location>
        <begin position="290"/>
        <end position="301"/>
    </location>
</feature>
<evidence type="ECO:0000313" key="2">
    <source>
        <dbReference type="EMBL" id="QRD02390.1"/>
    </source>
</evidence>